<dbReference type="AlphaFoldDB" id="A0A1I6E3M2"/>
<dbReference type="Proteomes" id="UP000199584">
    <property type="component" value="Unassembled WGS sequence"/>
</dbReference>
<keyword evidence="2" id="KW-1185">Reference proteome</keyword>
<protein>
    <submittedName>
        <fullName evidence="1">Uncharacterized protein</fullName>
    </submittedName>
</protein>
<evidence type="ECO:0000313" key="2">
    <source>
        <dbReference type="Proteomes" id="UP000199584"/>
    </source>
</evidence>
<evidence type="ECO:0000313" key="1">
    <source>
        <dbReference type="EMBL" id="SFR12323.1"/>
    </source>
</evidence>
<sequence length="243" mass="27970">MQISDALAKLKENPLLNPKKIVPDFSMRRELYAHPEYEKIIAARREIKRARKRISYRTKRSRQIKQLVAEQKQIEKDITTIPEEEKQPLAAADVMHADARQGGKTNCYYTAETQALDHDAAYVVKRHNLGLVKDRILEATKRIIQEVIQEIQPAFRKVAANYIRAKFGYAPGEKVQTVFKEEPHNPKRFKEIDIFASDDRYIDPEIEKLMHGSRSRGEVEGWQRASQAGLVNPVTGKLECSFA</sequence>
<accession>A0A1I6E3M2</accession>
<dbReference type="RefSeq" id="WP_092485524.1">
    <property type="nucleotide sequence ID" value="NZ_FOYM01000025.1"/>
</dbReference>
<dbReference type="EMBL" id="FOYM01000025">
    <property type="protein sequence ID" value="SFR12323.1"/>
    <property type="molecule type" value="Genomic_DNA"/>
</dbReference>
<organism evidence="1 2">
    <name type="scientific">Desulfoscipio geothermicus DSM 3669</name>
    <dbReference type="NCBI Taxonomy" id="1121426"/>
    <lineage>
        <taxon>Bacteria</taxon>
        <taxon>Bacillati</taxon>
        <taxon>Bacillota</taxon>
        <taxon>Clostridia</taxon>
        <taxon>Eubacteriales</taxon>
        <taxon>Desulfallaceae</taxon>
        <taxon>Desulfoscipio</taxon>
    </lineage>
</organism>
<proteinExistence type="predicted"/>
<reference evidence="2" key="1">
    <citation type="submission" date="2016-10" db="EMBL/GenBank/DDBJ databases">
        <authorList>
            <person name="Varghese N."/>
            <person name="Submissions S."/>
        </authorList>
    </citation>
    <scope>NUCLEOTIDE SEQUENCE [LARGE SCALE GENOMIC DNA]</scope>
    <source>
        <strain evidence="2">DSM 3669</strain>
    </source>
</reference>
<dbReference type="STRING" id="39060.SAMN05660706_1256"/>
<gene>
    <name evidence="1" type="ORF">SAMN05660706_1256</name>
</gene>
<name>A0A1I6E3M2_9FIRM</name>